<keyword evidence="2" id="KW-1185">Reference proteome</keyword>
<accession>A0A392P2K9</accession>
<sequence length="168" mass="18799">MLSSLGVGDSGSWFAVRYLAGCSSCSHILKEEGDLNYVLQRNTYFVKELESNGHDQEATIPANKPSVLLFVDRSSDSSETRGKSMEALKALRVLAQHYHVNQMDTKNNDNYKKVSIRDYRGTKSKSDILRSNLLMKAQKIKLNKKISSITIINEGKQVSVDNVASDLR</sequence>
<name>A0A392P2K9_9FABA</name>
<comment type="caution">
    <text evidence="1">The sequence shown here is derived from an EMBL/GenBank/DDBJ whole genome shotgun (WGS) entry which is preliminary data.</text>
</comment>
<evidence type="ECO:0000313" key="2">
    <source>
        <dbReference type="Proteomes" id="UP000265520"/>
    </source>
</evidence>
<proteinExistence type="predicted"/>
<organism evidence="1 2">
    <name type="scientific">Trifolium medium</name>
    <dbReference type="NCBI Taxonomy" id="97028"/>
    <lineage>
        <taxon>Eukaryota</taxon>
        <taxon>Viridiplantae</taxon>
        <taxon>Streptophyta</taxon>
        <taxon>Embryophyta</taxon>
        <taxon>Tracheophyta</taxon>
        <taxon>Spermatophyta</taxon>
        <taxon>Magnoliopsida</taxon>
        <taxon>eudicotyledons</taxon>
        <taxon>Gunneridae</taxon>
        <taxon>Pentapetalae</taxon>
        <taxon>rosids</taxon>
        <taxon>fabids</taxon>
        <taxon>Fabales</taxon>
        <taxon>Fabaceae</taxon>
        <taxon>Papilionoideae</taxon>
        <taxon>50 kb inversion clade</taxon>
        <taxon>NPAAA clade</taxon>
        <taxon>Hologalegina</taxon>
        <taxon>IRL clade</taxon>
        <taxon>Trifolieae</taxon>
        <taxon>Trifolium</taxon>
    </lineage>
</organism>
<reference evidence="1 2" key="1">
    <citation type="journal article" date="2018" name="Front. Plant Sci.">
        <title>Red Clover (Trifolium pratense) and Zigzag Clover (T. medium) - A Picture of Genomic Similarities and Differences.</title>
        <authorList>
            <person name="Dluhosova J."/>
            <person name="Istvanek J."/>
            <person name="Nedelnik J."/>
            <person name="Repkova J."/>
        </authorList>
    </citation>
    <scope>NUCLEOTIDE SEQUENCE [LARGE SCALE GENOMIC DNA]</scope>
    <source>
        <strain evidence="2">cv. 10/8</strain>
        <tissue evidence="1">Leaf</tissue>
    </source>
</reference>
<dbReference type="AlphaFoldDB" id="A0A392P2K9"/>
<evidence type="ECO:0000313" key="1">
    <source>
        <dbReference type="EMBL" id="MCI06217.1"/>
    </source>
</evidence>
<feature type="non-terminal residue" evidence="1">
    <location>
        <position position="168"/>
    </location>
</feature>
<dbReference type="Proteomes" id="UP000265520">
    <property type="component" value="Unassembled WGS sequence"/>
</dbReference>
<protein>
    <submittedName>
        <fullName evidence="1">Uncharacterized protein</fullName>
    </submittedName>
</protein>
<dbReference type="EMBL" id="LXQA010061133">
    <property type="protein sequence ID" value="MCI06217.1"/>
    <property type="molecule type" value="Genomic_DNA"/>
</dbReference>